<protein>
    <submittedName>
        <fullName evidence="1">Uncharacterized protein</fullName>
    </submittedName>
</protein>
<evidence type="ECO:0000313" key="2">
    <source>
        <dbReference type="Proteomes" id="UP000027222"/>
    </source>
</evidence>
<reference evidence="2" key="1">
    <citation type="journal article" date="2014" name="Proc. Natl. Acad. Sci. U.S.A.">
        <title>Extensive sampling of basidiomycete genomes demonstrates inadequacy of the white-rot/brown-rot paradigm for wood decay fungi.</title>
        <authorList>
            <person name="Riley R."/>
            <person name="Salamov A.A."/>
            <person name="Brown D.W."/>
            <person name="Nagy L.G."/>
            <person name="Floudas D."/>
            <person name="Held B.W."/>
            <person name="Levasseur A."/>
            <person name="Lombard V."/>
            <person name="Morin E."/>
            <person name="Otillar R."/>
            <person name="Lindquist E.A."/>
            <person name="Sun H."/>
            <person name="LaButti K.M."/>
            <person name="Schmutz J."/>
            <person name="Jabbour D."/>
            <person name="Luo H."/>
            <person name="Baker S.E."/>
            <person name="Pisabarro A.G."/>
            <person name="Walton J.D."/>
            <person name="Blanchette R.A."/>
            <person name="Henrissat B."/>
            <person name="Martin F."/>
            <person name="Cullen D."/>
            <person name="Hibbett D.S."/>
            <person name="Grigoriev I.V."/>
        </authorList>
    </citation>
    <scope>NUCLEOTIDE SEQUENCE [LARGE SCALE GENOMIC DNA]</scope>
    <source>
        <strain evidence="2">CBS 339.88</strain>
    </source>
</reference>
<keyword evidence="2" id="KW-1185">Reference proteome</keyword>
<gene>
    <name evidence="1" type="ORF">GALMADRAFT_574824</name>
</gene>
<proteinExistence type="predicted"/>
<dbReference type="HOGENOM" id="CLU_983433_0_0_1"/>
<dbReference type="AlphaFoldDB" id="A0A067SW39"/>
<accession>A0A067SW39</accession>
<evidence type="ECO:0000313" key="1">
    <source>
        <dbReference type="EMBL" id="KDR74287.1"/>
    </source>
</evidence>
<sequence>MAATGSSKKKLSTTLASNKVADDFQVVERVQNRPAGVSFQASSNARTTARAARRNISRTEPCFITKQSSYALEIAHWVNPVRKDLSHQQMIEEFLKRLGIVRHDFNLNDPSNLTNLDPTLHVCLDKFGFFAVTASLETLKKLITLVEAENRTWQNRFDDGMMYTRGFYLSRPPIVDAEYELVVLHPEIFLPKGSGLTVFSQTNGQLSGKIYVVGHDRTLRESPGTSVSPRLPAFSFDANRFGSLPLNERVYSSSF</sequence>
<dbReference type="OrthoDB" id="3013631at2759"/>
<organism evidence="1 2">
    <name type="scientific">Galerina marginata (strain CBS 339.88)</name>
    <dbReference type="NCBI Taxonomy" id="685588"/>
    <lineage>
        <taxon>Eukaryota</taxon>
        <taxon>Fungi</taxon>
        <taxon>Dikarya</taxon>
        <taxon>Basidiomycota</taxon>
        <taxon>Agaricomycotina</taxon>
        <taxon>Agaricomycetes</taxon>
        <taxon>Agaricomycetidae</taxon>
        <taxon>Agaricales</taxon>
        <taxon>Agaricineae</taxon>
        <taxon>Strophariaceae</taxon>
        <taxon>Galerina</taxon>
    </lineage>
</organism>
<name>A0A067SW39_GALM3</name>
<dbReference type="Proteomes" id="UP000027222">
    <property type="component" value="Unassembled WGS sequence"/>
</dbReference>
<dbReference type="EMBL" id="KL142383">
    <property type="protein sequence ID" value="KDR74287.1"/>
    <property type="molecule type" value="Genomic_DNA"/>
</dbReference>